<evidence type="ECO:0000256" key="2">
    <source>
        <dbReference type="SAM" id="MobiDB-lite"/>
    </source>
</evidence>
<evidence type="ECO:0000313" key="4">
    <source>
        <dbReference type="Proteomes" id="UP001491310"/>
    </source>
</evidence>
<evidence type="ECO:0000256" key="1">
    <source>
        <dbReference type="SAM" id="Coils"/>
    </source>
</evidence>
<feature type="coiled-coil region" evidence="1">
    <location>
        <begin position="95"/>
        <end position="129"/>
    </location>
</feature>
<dbReference type="EMBL" id="JALJOT010000018">
    <property type="protein sequence ID" value="KAK9901358.1"/>
    <property type="molecule type" value="Genomic_DNA"/>
</dbReference>
<comment type="caution">
    <text evidence="3">The sequence shown here is derived from an EMBL/GenBank/DDBJ whole genome shotgun (WGS) entry which is preliminary data.</text>
</comment>
<accession>A0ABR2YB33</accession>
<gene>
    <name evidence="3" type="ORF">WJX75_008348</name>
</gene>
<name>A0ABR2YB33_9CHLO</name>
<feature type="region of interest" description="Disordered" evidence="2">
    <location>
        <begin position="135"/>
        <end position="246"/>
    </location>
</feature>
<keyword evidence="1" id="KW-0175">Coiled coil</keyword>
<protein>
    <submittedName>
        <fullName evidence="3">Uncharacterized protein</fullName>
    </submittedName>
</protein>
<sequence length="246" mass="26959">MEAVDVLGCLEGGLVFYRIIGKQGIDYDLRILVTDFQGRSWRASFALQDVFDALDAYEPEEQELLHWIISCLDQPRKSPTLLKGPELAGALFAAYRKERSAAATASIERNELKQEVDHLQATCEKLQDRLHELNPAALRSSGSFKRQRDSKSAGTQPSVPHLPDAQPRAEDRSMEAPGSHAASEEFNCKAREQAGFQGAKNGGHEEESNRGARAETGIGRAKVVRGRGRGRGRALPSLTAKIGGHE</sequence>
<feature type="compositionally biased region" description="Basic and acidic residues" evidence="2">
    <location>
        <begin position="182"/>
        <end position="192"/>
    </location>
</feature>
<dbReference type="Proteomes" id="UP001491310">
    <property type="component" value="Unassembled WGS sequence"/>
</dbReference>
<keyword evidence="4" id="KW-1185">Reference proteome</keyword>
<feature type="compositionally biased region" description="Basic residues" evidence="2">
    <location>
        <begin position="222"/>
        <end position="232"/>
    </location>
</feature>
<evidence type="ECO:0000313" key="3">
    <source>
        <dbReference type="EMBL" id="KAK9901358.1"/>
    </source>
</evidence>
<reference evidence="3 4" key="1">
    <citation type="journal article" date="2024" name="Nat. Commun.">
        <title>Phylogenomics reveals the evolutionary origins of lichenization in chlorophyte algae.</title>
        <authorList>
            <person name="Puginier C."/>
            <person name="Libourel C."/>
            <person name="Otte J."/>
            <person name="Skaloud P."/>
            <person name="Haon M."/>
            <person name="Grisel S."/>
            <person name="Petersen M."/>
            <person name="Berrin J.G."/>
            <person name="Delaux P.M."/>
            <person name="Dal Grande F."/>
            <person name="Keller J."/>
        </authorList>
    </citation>
    <scope>NUCLEOTIDE SEQUENCE [LARGE SCALE GENOMIC DNA]</scope>
    <source>
        <strain evidence="3 4">SAG 216-7</strain>
    </source>
</reference>
<feature type="compositionally biased region" description="Basic and acidic residues" evidence="2">
    <location>
        <begin position="202"/>
        <end position="213"/>
    </location>
</feature>
<organism evidence="3 4">
    <name type="scientific">Coccomyxa subellipsoidea</name>
    <dbReference type="NCBI Taxonomy" id="248742"/>
    <lineage>
        <taxon>Eukaryota</taxon>
        <taxon>Viridiplantae</taxon>
        <taxon>Chlorophyta</taxon>
        <taxon>core chlorophytes</taxon>
        <taxon>Trebouxiophyceae</taxon>
        <taxon>Trebouxiophyceae incertae sedis</taxon>
        <taxon>Coccomyxaceae</taxon>
        <taxon>Coccomyxa</taxon>
    </lineage>
</organism>
<proteinExistence type="predicted"/>